<evidence type="ECO:0008006" key="8">
    <source>
        <dbReference type="Google" id="ProtNLM"/>
    </source>
</evidence>
<dbReference type="SMART" id="SM00582">
    <property type="entry name" value="RPR"/>
    <property type="match status" value="1"/>
</dbReference>
<keyword evidence="2" id="KW-0862">Zinc</keyword>
<dbReference type="Gene3D" id="1.25.40.90">
    <property type="match status" value="1"/>
</dbReference>
<feature type="region of interest" description="Disordered" evidence="3">
    <location>
        <begin position="326"/>
        <end position="345"/>
    </location>
</feature>
<feature type="region of interest" description="Disordered" evidence="3">
    <location>
        <begin position="381"/>
        <end position="405"/>
    </location>
</feature>
<accession>A0AAW1N8E7</accession>
<gene>
    <name evidence="6" type="ORF">RND81_01G017800</name>
</gene>
<keyword evidence="2" id="KW-0479">Metal-binding</keyword>
<dbReference type="GO" id="GO:0000993">
    <property type="term" value="F:RNA polymerase II complex binding"/>
    <property type="evidence" value="ECO:0007669"/>
    <property type="project" value="InterPro"/>
</dbReference>
<dbReference type="GO" id="GO:0031124">
    <property type="term" value="P:mRNA 3'-end processing"/>
    <property type="evidence" value="ECO:0007669"/>
    <property type="project" value="InterPro"/>
</dbReference>
<feature type="compositionally biased region" description="Polar residues" evidence="3">
    <location>
        <begin position="691"/>
        <end position="735"/>
    </location>
</feature>
<feature type="region of interest" description="Disordered" evidence="3">
    <location>
        <begin position="1"/>
        <end position="40"/>
    </location>
</feature>
<dbReference type="PROSITE" id="PS51391">
    <property type="entry name" value="CID"/>
    <property type="match status" value="1"/>
</dbReference>
<dbReference type="SUPFAM" id="SSF48464">
    <property type="entry name" value="ENTH/VHS domain"/>
    <property type="match status" value="1"/>
</dbReference>
<name>A0AAW1N8E7_SAPOF</name>
<dbReference type="GO" id="GO:0005737">
    <property type="term" value="C:cytoplasm"/>
    <property type="evidence" value="ECO:0007669"/>
    <property type="project" value="TreeGrafter"/>
</dbReference>
<dbReference type="Pfam" id="PF04818">
    <property type="entry name" value="CID"/>
    <property type="match status" value="1"/>
</dbReference>
<dbReference type="PANTHER" id="PTHR15921">
    <property type="entry name" value="PRE-MRNA CLEAVAGE COMPLEX II"/>
    <property type="match status" value="1"/>
</dbReference>
<proteinExistence type="predicted"/>
<feature type="compositionally biased region" description="Basic and acidic residues" evidence="3">
    <location>
        <begin position="619"/>
        <end position="634"/>
    </location>
</feature>
<dbReference type="AlphaFoldDB" id="A0AAW1N8E7"/>
<keyword evidence="1" id="KW-0507">mRNA processing</keyword>
<dbReference type="InterPro" id="IPR008942">
    <property type="entry name" value="ENTH_VHS"/>
</dbReference>
<dbReference type="GO" id="GO:0008270">
    <property type="term" value="F:zinc ion binding"/>
    <property type="evidence" value="ECO:0007669"/>
    <property type="project" value="UniProtKB-KW"/>
</dbReference>
<evidence type="ECO:0000259" key="4">
    <source>
        <dbReference type="PROSITE" id="PS50157"/>
    </source>
</evidence>
<dbReference type="GO" id="GO:0003729">
    <property type="term" value="F:mRNA binding"/>
    <property type="evidence" value="ECO:0007669"/>
    <property type="project" value="InterPro"/>
</dbReference>
<dbReference type="InterPro" id="IPR013087">
    <property type="entry name" value="Znf_C2H2_type"/>
</dbReference>
<dbReference type="Proteomes" id="UP001443914">
    <property type="component" value="Unassembled WGS sequence"/>
</dbReference>
<feature type="compositionally biased region" description="Polar residues" evidence="3">
    <location>
        <begin position="192"/>
        <end position="215"/>
    </location>
</feature>
<dbReference type="FunFam" id="1.25.40.90:FF:000023">
    <property type="entry name" value="polyadenylation and cleavage factor homolog 4"/>
    <property type="match status" value="1"/>
</dbReference>
<dbReference type="EMBL" id="JBDFQZ010000001">
    <property type="protein sequence ID" value="KAK9755322.1"/>
    <property type="molecule type" value="Genomic_DNA"/>
</dbReference>
<feature type="domain" description="C2H2-type" evidence="4">
    <location>
        <begin position="782"/>
        <end position="809"/>
    </location>
</feature>
<evidence type="ECO:0000256" key="1">
    <source>
        <dbReference type="ARBA" id="ARBA00022664"/>
    </source>
</evidence>
<dbReference type="PROSITE" id="PS00028">
    <property type="entry name" value="ZINC_FINGER_C2H2_1"/>
    <property type="match status" value="1"/>
</dbReference>
<feature type="compositionally biased region" description="Low complexity" evidence="3">
    <location>
        <begin position="597"/>
        <end position="607"/>
    </location>
</feature>
<dbReference type="Pfam" id="PF23228">
    <property type="entry name" value="zf_PCFS4"/>
    <property type="match status" value="1"/>
</dbReference>
<feature type="region of interest" description="Disordered" evidence="3">
    <location>
        <begin position="597"/>
        <end position="647"/>
    </location>
</feature>
<dbReference type="PANTHER" id="PTHR15921:SF3">
    <property type="entry name" value="PRE-MRNA CLEAVAGE COMPLEX 2 PROTEIN PCF11"/>
    <property type="match status" value="1"/>
</dbReference>
<evidence type="ECO:0000256" key="3">
    <source>
        <dbReference type="SAM" id="MobiDB-lite"/>
    </source>
</evidence>
<keyword evidence="7" id="KW-1185">Reference proteome</keyword>
<feature type="compositionally biased region" description="Polar residues" evidence="3">
    <location>
        <begin position="381"/>
        <end position="390"/>
    </location>
</feature>
<feature type="domain" description="CID" evidence="5">
    <location>
        <begin position="61"/>
        <end position="189"/>
    </location>
</feature>
<dbReference type="InterPro" id="IPR057242">
    <property type="entry name" value="PCFS4-like"/>
</dbReference>
<sequence length="941" mass="101622">MESSRRPPFDRSRELNSLKKPRFSGEDPRRPSPASTGNSPAIAARATAGRLQTNALQQLKQFQELVNQYKTALAELTFNSKPIITNLTIIAGENLQAARAISATICDHILEVPSEQKLPSLYLLDSIVKNIGRDYIKYFATRLPEVFCLAYKQVDPSIHSGMRHLFGTWKGVFPLQQLQFIEAELGFGTAVNGSSSGSAPSKTDTQTQRQSQSIHVNPKYLQARQHLQQSSPPKVMDTNGIDVGSSEDVERPNRISLQKPRGTAYGGYDFASGVKRPLSTLAGKSFGQGNEKRWLGASGEAEESISTQRNGYDIKHGISNYTGARATSPNVPLLQNPPGSGIEMSKSWKNSEEEEYKWDDLGNRATDPGVLDKLELITRSSKWQSQNEIRSPSEPKEMPFGQSRSITPSVQHVGTRSLVGLSNLGVQATAASGAKSFVGQHNPTGQPVGHQRPPPPVSKRDPRQSLIKKGLLKSQTLARTDPREASVSGQPKAGLRDLPSRLQNSQPGNLPKLQSQTSLKLPSTSEQSHYVPSSQQLPNPEADLSRIVQKAQQVQGSSPMNVTSPGSSDPLIGKSHEQLNVSNLLAAVMKSGLLTSGSSTGQLGTQSPATSRGASIPSGHRDSVSLSESKRVVEKSPLPPGLSSSLPFVTSTSAQISEKASGNSNPLSILSTLISKGLISAPKTEEIAPTPTLSENPLAEQSPTVATDTSITVPSVLKSSSDLPTLTNAETSSSEPAGKTPGILVTSTKANDGNLIGFEFKPPVLREFHSAVVDRLSEDLPHRCTLCGLRFKLEETLAKHSEWHALKSSLENCLNPPSRRWYSNTTDWVAGSVGFPFGYNSNGTSVESSSAAEHNEKMVPADESQCVCLLCGELFEDFYSEERGEWMFKGAVYIPSMSGSTETGPSYENDMHNMIVHCTCMSDDSVRELGLFSGVKVEKNA</sequence>
<dbReference type="PROSITE" id="PS50157">
    <property type="entry name" value="ZINC_FINGER_C2H2_2"/>
    <property type="match status" value="1"/>
</dbReference>
<reference evidence="6" key="1">
    <citation type="submission" date="2024-03" db="EMBL/GenBank/DDBJ databases">
        <title>WGS assembly of Saponaria officinalis var. Norfolk2.</title>
        <authorList>
            <person name="Jenkins J."/>
            <person name="Shu S."/>
            <person name="Grimwood J."/>
            <person name="Barry K."/>
            <person name="Goodstein D."/>
            <person name="Schmutz J."/>
            <person name="Leebens-Mack J."/>
            <person name="Osbourn A."/>
        </authorList>
    </citation>
    <scope>NUCLEOTIDE SEQUENCE [LARGE SCALE GENOMIC DNA]</scope>
    <source>
        <strain evidence="6">JIC</strain>
    </source>
</reference>
<comment type="caution">
    <text evidence="6">The sequence shown here is derived from an EMBL/GenBank/DDBJ whole genome shotgun (WGS) entry which is preliminary data.</text>
</comment>
<organism evidence="6 7">
    <name type="scientific">Saponaria officinalis</name>
    <name type="common">Common soapwort</name>
    <name type="synonym">Lychnis saponaria</name>
    <dbReference type="NCBI Taxonomy" id="3572"/>
    <lineage>
        <taxon>Eukaryota</taxon>
        <taxon>Viridiplantae</taxon>
        <taxon>Streptophyta</taxon>
        <taxon>Embryophyta</taxon>
        <taxon>Tracheophyta</taxon>
        <taxon>Spermatophyta</taxon>
        <taxon>Magnoliopsida</taxon>
        <taxon>eudicotyledons</taxon>
        <taxon>Gunneridae</taxon>
        <taxon>Pentapetalae</taxon>
        <taxon>Caryophyllales</taxon>
        <taxon>Caryophyllaceae</taxon>
        <taxon>Caryophylleae</taxon>
        <taxon>Saponaria</taxon>
    </lineage>
</organism>
<evidence type="ECO:0000256" key="2">
    <source>
        <dbReference type="PROSITE-ProRule" id="PRU00042"/>
    </source>
</evidence>
<keyword evidence="2" id="KW-0863">Zinc-finger</keyword>
<dbReference type="InterPro" id="IPR006569">
    <property type="entry name" value="CID_dom"/>
</dbReference>
<evidence type="ECO:0000313" key="7">
    <source>
        <dbReference type="Proteomes" id="UP001443914"/>
    </source>
</evidence>
<feature type="region of interest" description="Disordered" evidence="3">
    <location>
        <begin position="687"/>
        <end position="743"/>
    </location>
</feature>
<feature type="compositionally biased region" description="Basic and acidic residues" evidence="3">
    <location>
        <begin position="1"/>
        <end position="30"/>
    </location>
</feature>
<feature type="region of interest" description="Disordered" evidence="3">
    <location>
        <begin position="553"/>
        <end position="574"/>
    </location>
</feature>
<dbReference type="InterPro" id="IPR045154">
    <property type="entry name" value="PCF11-like"/>
</dbReference>
<feature type="compositionally biased region" description="Polar residues" evidence="3">
    <location>
        <begin position="501"/>
        <end position="538"/>
    </location>
</feature>
<feature type="region of interest" description="Disordered" evidence="3">
    <location>
        <begin position="192"/>
        <end position="260"/>
    </location>
</feature>
<feature type="region of interest" description="Disordered" evidence="3">
    <location>
        <begin position="436"/>
        <end position="539"/>
    </location>
</feature>
<dbReference type="GO" id="GO:0005849">
    <property type="term" value="C:mRNA cleavage factor complex"/>
    <property type="evidence" value="ECO:0007669"/>
    <property type="project" value="TreeGrafter"/>
</dbReference>
<dbReference type="InterPro" id="IPR047415">
    <property type="entry name" value="Pcf11_CID"/>
</dbReference>
<dbReference type="GO" id="GO:0006369">
    <property type="term" value="P:termination of RNA polymerase II transcription"/>
    <property type="evidence" value="ECO:0007669"/>
    <property type="project" value="InterPro"/>
</dbReference>
<feature type="compositionally biased region" description="Polar residues" evidence="3">
    <location>
        <begin position="553"/>
        <end position="567"/>
    </location>
</feature>
<dbReference type="CDD" id="cd16982">
    <property type="entry name" value="CID_Pcf11"/>
    <property type="match status" value="1"/>
</dbReference>
<evidence type="ECO:0000313" key="6">
    <source>
        <dbReference type="EMBL" id="KAK9755322.1"/>
    </source>
</evidence>
<evidence type="ECO:0000259" key="5">
    <source>
        <dbReference type="PROSITE" id="PS51391"/>
    </source>
</evidence>
<protein>
    <recommendedName>
        <fullName evidence="8">CID domain-containing protein</fullName>
    </recommendedName>
</protein>